<evidence type="ECO:0000256" key="6">
    <source>
        <dbReference type="ARBA" id="ARBA00023125"/>
    </source>
</evidence>
<feature type="region of interest" description="Disordered" evidence="9">
    <location>
        <begin position="1"/>
        <end position="22"/>
    </location>
</feature>
<dbReference type="InterPro" id="IPR044715">
    <property type="entry name" value="WDR86-like"/>
</dbReference>
<evidence type="ECO:0000256" key="1">
    <source>
        <dbReference type="ARBA" id="ARBA00022574"/>
    </source>
</evidence>
<dbReference type="Pfam" id="PF00400">
    <property type="entry name" value="WD40"/>
    <property type="match status" value="3"/>
</dbReference>
<dbReference type="InterPro" id="IPR015943">
    <property type="entry name" value="WD40/YVTN_repeat-like_dom_sf"/>
</dbReference>
<keyword evidence="5 8" id="KW-0862">Zinc</keyword>
<proteinExistence type="predicted"/>
<evidence type="ECO:0000256" key="9">
    <source>
        <dbReference type="SAM" id="MobiDB-lite"/>
    </source>
</evidence>
<evidence type="ECO:0000256" key="3">
    <source>
        <dbReference type="ARBA" id="ARBA00022737"/>
    </source>
</evidence>
<reference evidence="13 14" key="1">
    <citation type="submission" date="2019-08" db="EMBL/GenBank/DDBJ databases">
        <title>Draft genome sequences of two oriental melons (Cucumis melo L. var makuwa).</title>
        <authorList>
            <person name="Kwon S.-Y."/>
        </authorList>
    </citation>
    <scope>NUCLEOTIDE SEQUENCE [LARGE SCALE GENOMIC DNA]</scope>
    <source>
        <strain evidence="14">cv. Chang Bougi</strain>
        <strain evidence="13">cv. SW 3</strain>
        <tissue evidence="11">Leaf</tissue>
    </source>
</reference>
<dbReference type="SMART" id="SM00356">
    <property type="entry name" value="ZnF_C3H1"/>
    <property type="match status" value="2"/>
</dbReference>
<feature type="zinc finger region" description="C3H1-type" evidence="8">
    <location>
        <begin position="21"/>
        <end position="47"/>
    </location>
</feature>
<feature type="compositionally biased region" description="Low complexity" evidence="9">
    <location>
        <begin position="51"/>
        <end position="63"/>
    </location>
</feature>
<dbReference type="PROSITE" id="PS50082">
    <property type="entry name" value="WD_REPEATS_2"/>
    <property type="match status" value="2"/>
</dbReference>
<dbReference type="SUPFAM" id="SSF90229">
    <property type="entry name" value="CCCH zinc finger"/>
    <property type="match status" value="1"/>
</dbReference>
<evidence type="ECO:0000256" key="2">
    <source>
        <dbReference type="ARBA" id="ARBA00022723"/>
    </source>
</evidence>
<dbReference type="InterPro" id="IPR041367">
    <property type="entry name" value="Znf-CCCH_4"/>
</dbReference>
<accession>A0A5A7USN2</accession>
<dbReference type="GO" id="GO:0003677">
    <property type="term" value="F:DNA binding"/>
    <property type="evidence" value="ECO:0007669"/>
    <property type="project" value="UniProtKB-KW"/>
</dbReference>
<dbReference type="InterPro" id="IPR000571">
    <property type="entry name" value="Znf_CCCH"/>
</dbReference>
<dbReference type="PANTHER" id="PTHR44489">
    <property type="match status" value="1"/>
</dbReference>
<gene>
    <name evidence="12" type="ORF">E5676_scaffold257G00940</name>
    <name evidence="11" type="ORF">E6C27_scaffold280G00040</name>
</gene>
<dbReference type="PROSITE" id="PS50103">
    <property type="entry name" value="ZF_C3H1"/>
    <property type="match status" value="2"/>
</dbReference>
<comment type="caution">
    <text evidence="11">The sequence shown here is derived from an EMBL/GenBank/DDBJ whole genome shotgun (WGS) entry which is preliminary data.</text>
</comment>
<keyword evidence="4 8" id="KW-0863">Zinc-finger</keyword>
<feature type="repeat" description="WD" evidence="7">
    <location>
        <begin position="283"/>
        <end position="322"/>
    </location>
</feature>
<name>A0A5A7USN2_CUCMM</name>
<evidence type="ECO:0000313" key="12">
    <source>
        <dbReference type="EMBL" id="TYK18786.1"/>
    </source>
</evidence>
<dbReference type="Proteomes" id="UP000321947">
    <property type="component" value="Unassembled WGS sequence"/>
</dbReference>
<feature type="region of interest" description="Disordered" evidence="9">
    <location>
        <begin position="51"/>
        <end position="90"/>
    </location>
</feature>
<dbReference type="EMBL" id="SSTD01007479">
    <property type="protein sequence ID" value="TYK18786.1"/>
    <property type="molecule type" value="Genomic_DNA"/>
</dbReference>
<dbReference type="InterPro" id="IPR036855">
    <property type="entry name" value="Znf_CCCH_sf"/>
</dbReference>
<dbReference type="EMBL" id="SSTE01007195">
    <property type="protein sequence ID" value="KAA0057176.1"/>
    <property type="molecule type" value="Genomic_DNA"/>
</dbReference>
<evidence type="ECO:0000259" key="10">
    <source>
        <dbReference type="PROSITE" id="PS50103"/>
    </source>
</evidence>
<keyword evidence="6" id="KW-0238">DNA-binding</keyword>
<keyword evidence="1 7" id="KW-0853">WD repeat</keyword>
<dbReference type="FunFam" id="2.130.10.10:FF:000869">
    <property type="entry name" value="Zinc finger CCCH domain-containing protein 48"/>
    <property type="match status" value="1"/>
</dbReference>
<evidence type="ECO:0000256" key="5">
    <source>
        <dbReference type="ARBA" id="ARBA00022833"/>
    </source>
</evidence>
<sequence>MDVDGGGKRVFQRLGAPSGDSRNQKVCFHWRAGKCSRYPCPYLHRELNGPPHAASNGAANAAPKRGHGFASDDSSVSVPRRSPNFSGGSTWGRVHGGGNRIIRKTEKLCNFWVQGSCTYGDKCRFLHSWSLGESFSHLTHLDGHQKASDNVSKTKPEFPFTRRIVVITGIAFPSGSDKLYTGSKDETVRVWDCQSGQCMAIINLGGQVGSMIAEGPWVFVGIPNCVKAWNIQTSADLSLSGPVGLVYSLVVGNDLLFAGTQDGSILAWKFNVATNCFEPAASLSGHTLPVVSLVVGANRLYSGSMDHTIKVWSLESLQCLQTLTDHTSVVMSVLCWEQFLLSCSLDKTIKVWAATESGNLEVTYTQKEDHGLLTLCGMHDLDGKPILLCSCNDNSVRLYDLPSFSERGKIYSKEEIRSIQAGPGGIFFTGDGTGQVKVWTWLAEQAVAASM</sequence>
<keyword evidence="3" id="KW-0677">Repeat</keyword>
<evidence type="ECO:0000313" key="13">
    <source>
        <dbReference type="Proteomes" id="UP000321393"/>
    </source>
</evidence>
<evidence type="ECO:0000313" key="14">
    <source>
        <dbReference type="Proteomes" id="UP000321947"/>
    </source>
</evidence>
<dbReference type="STRING" id="1194695.A0A5A7USN2"/>
<feature type="compositionally biased region" description="Low complexity" evidence="9">
    <location>
        <begin position="71"/>
        <end position="83"/>
    </location>
</feature>
<dbReference type="InterPro" id="IPR020472">
    <property type="entry name" value="WD40_PAC1"/>
</dbReference>
<protein>
    <submittedName>
        <fullName evidence="11">Zinc finger CCCH domain-containing protein 48-like</fullName>
    </submittedName>
</protein>
<dbReference type="AlphaFoldDB" id="A0A5A7USN2"/>
<evidence type="ECO:0000256" key="8">
    <source>
        <dbReference type="PROSITE-ProRule" id="PRU00723"/>
    </source>
</evidence>
<dbReference type="Gene3D" id="2.130.10.10">
    <property type="entry name" value="YVTN repeat-like/Quinoprotein amine dehydrogenase"/>
    <property type="match status" value="2"/>
</dbReference>
<dbReference type="SMART" id="SM00320">
    <property type="entry name" value="WD40"/>
    <property type="match status" value="6"/>
</dbReference>
<evidence type="ECO:0000256" key="7">
    <source>
        <dbReference type="PROSITE-ProRule" id="PRU00221"/>
    </source>
</evidence>
<dbReference type="InterPro" id="IPR036322">
    <property type="entry name" value="WD40_repeat_dom_sf"/>
</dbReference>
<organism evidence="11 13">
    <name type="scientific">Cucumis melo var. makuwa</name>
    <name type="common">Oriental melon</name>
    <dbReference type="NCBI Taxonomy" id="1194695"/>
    <lineage>
        <taxon>Eukaryota</taxon>
        <taxon>Viridiplantae</taxon>
        <taxon>Streptophyta</taxon>
        <taxon>Embryophyta</taxon>
        <taxon>Tracheophyta</taxon>
        <taxon>Spermatophyta</taxon>
        <taxon>Magnoliopsida</taxon>
        <taxon>eudicotyledons</taxon>
        <taxon>Gunneridae</taxon>
        <taxon>Pentapetalae</taxon>
        <taxon>rosids</taxon>
        <taxon>fabids</taxon>
        <taxon>Cucurbitales</taxon>
        <taxon>Cucurbitaceae</taxon>
        <taxon>Benincaseae</taxon>
        <taxon>Cucumis</taxon>
    </lineage>
</organism>
<dbReference type="InterPro" id="IPR001680">
    <property type="entry name" value="WD40_rpt"/>
</dbReference>
<dbReference type="Proteomes" id="UP000321393">
    <property type="component" value="Unassembled WGS sequence"/>
</dbReference>
<dbReference type="PANTHER" id="PTHR44489:SF1">
    <property type="entry name" value="ZINC FINGER CCCH DOMAIN-CONTAINING PROTEIN 63"/>
    <property type="match status" value="1"/>
</dbReference>
<dbReference type="PRINTS" id="PR00320">
    <property type="entry name" value="GPROTEINBRPT"/>
</dbReference>
<keyword evidence="2 8" id="KW-0479">Metal-binding</keyword>
<feature type="domain" description="C3H1-type" evidence="10">
    <location>
        <begin position="21"/>
        <end position="47"/>
    </location>
</feature>
<evidence type="ECO:0000256" key="4">
    <source>
        <dbReference type="ARBA" id="ARBA00022771"/>
    </source>
</evidence>
<evidence type="ECO:0000313" key="11">
    <source>
        <dbReference type="EMBL" id="KAA0057176.1"/>
    </source>
</evidence>
<feature type="repeat" description="WD" evidence="7">
    <location>
        <begin position="167"/>
        <end position="201"/>
    </location>
</feature>
<dbReference type="OrthoDB" id="19711at2759"/>
<feature type="zinc finger region" description="C3H1-type" evidence="8">
    <location>
        <begin position="103"/>
        <end position="130"/>
    </location>
</feature>
<dbReference type="Pfam" id="PF18044">
    <property type="entry name" value="zf-CCCH_4"/>
    <property type="match status" value="1"/>
</dbReference>
<dbReference type="Gene3D" id="4.10.1000.10">
    <property type="entry name" value="Zinc finger, CCCH-type"/>
    <property type="match status" value="1"/>
</dbReference>
<dbReference type="SUPFAM" id="SSF50978">
    <property type="entry name" value="WD40 repeat-like"/>
    <property type="match status" value="1"/>
</dbReference>
<dbReference type="GO" id="GO:0008270">
    <property type="term" value="F:zinc ion binding"/>
    <property type="evidence" value="ECO:0007669"/>
    <property type="project" value="UniProtKB-KW"/>
</dbReference>
<dbReference type="PROSITE" id="PS50294">
    <property type="entry name" value="WD_REPEATS_REGION"/>
    <property type="match status" value="1"/>
</dbReference>
<feature type="domain" description="C3H1-type" evidence="10">
    <location>
        <begin position="103"/>
        <end position="130"/>
    </location>
</feature>